<keyword evidence="1" id="KW-0472">Membrane</keyword>
<reference evidence="3" key="1">
    <citation type="journal article" date="2017" name="Genome Biol.">
        <title>Comparative genomics reveals high biological diversity and specific adaptations in the industrially and medically important fungal genus Aspergillus.</title>
        <authorList>
            <person name="de Vries R.P."/>
            <person name="Riley R."/>
            <person name="Wiebenga A."/>
            <person name="Aguilar-Osorio G."/>
            <person name="Amillis S."/>
            <person name="Uchima C.A."/>
            <person name="Anderluh G."/>
            <person name="Asadollahi M."/>
            <person name="Askin M."/>
            <person name="Barry K."/>
            <person name="Battaglia E."/>
            <person name="Bayram O."/>
            <person name="Benocci T."/>
            <person name="Braus-Stromeyer S.A."/>
            <person name="Caldana C."/>
            <person name="Canovas D."/>
            <person name="Cerqueira G.C."/>
            <person name="Chen F."/>
            <person name="Chen W."/>
            <person name="Choi C."/>
            <person name="Clum A."/>
            <person name="Dos Santos R.A."/>
            <person name="Damasio A.R."/>
            <person name="Diallinas G."/>
            <person name="Emri T."/>
            <person name="Fekete E."/>
            <person name="Flipphi M."/>
            <person name="Freyberg S."/>
            <person name="Gallo A."/>
            <person name="Gournas C."/>
            <person name="Habgood R."/>
            <person name="Hainaut M."/>
            <person name="Harispe M.L."/>
            <person name="Henrissat B."/>
            <person name="Hilden K.S."/>
            <person name="Hope R."/>
            <person name="Hossain A."/>
            <person name="Karabika E."/>
            <person name="Karaffa L."/>
            <person name="Karanyi Z."/>
            <person name="Krasevec N."/>
            <person name="Kuo A."/>
            <person name="Kusch H."/>
            <person name="LaButti K."/>
            <person name="Lagendijk E.L."/>
            <person name="Lapidus A."/>
            <person name="Levasseur A."/>
            <person name="Lindquist E."/>
            <person name="Lipzen A."/>
            <person name="Logrieco A.F."/>
            <person name="MacCabe A."/>
            <person name="Maekelae M.R."/>
            <person name="Malavazi I."/>
            <person name="Melin P."/>
            <person name="Meyer V."/>
            <person name="Mielnichuk N."/>
            <person name="Miskei M."/>
            <person name="Molnar A.P."/>
            <person name="Mule G."/>
            <person name="Ngan C.Y."/>
            <person name="Orejas M."/>
            <person name="Orosz E."/>
            <person name="Ouedraogo J.P."/>
            <person name="Overkamp K.M."/>
            <person name="Park H.-S."/>
            <person name="Perrone G."/>
            <person name="Piumi F."/>
            <person name="Punt P.J."/>
            <person name="Ram A.F."/>
            <person name="Ramon A."/>
            <person name="Rauscher S."/>
            <person name="Record E."/>
            <person name="Riano-Pachon D.M."/>
            <person name="Robert V."/>
            <person name="Roehrig J."/>
            <person name="Ruller R."/>
            <person name="Salamov A."/>
            <person name="Salih N.S."/>
            <person name="Samson R.A."/>
            <person name="Sandor E."/>
            <person name="Sanguinetti M."/>
            <person name="Schuetze T."/>
            <person name="Sepcic K."/>
            <person name="Shelest E."/>
            <person name="Sherlock G."/>
            <person name="Sophianopoulou V."/>
            <person name="Squina F.M."/>
            <person name="Sun H."/>
            <person name="Susca A."/>
            <person name="Todd R.B."/>
            <person name="Tsang A."/>
            <person name="Unkles S.E."/>
            <person name="van de Wiele N."/>
            <person name="van Rossen-Uffink D."/>
            <person name="Oliveira J.V."/>
            <person name="Vesth T.C."/>
            <person name="Visser J."/>
            <person name="Yu J.-H."/>
            <person name="Zhou M."/>
            <person name="Andersen M.R."/>
            <person name="Archer D.B."/>
            <person name="Baker S.E."/>
            <person name="Benoit I."/>
            <person name="Brakhage A.A."/>
            <person name="Braus G.H."/>
            <person name="Fischer R."/>
            <person name="Frisvad J.C."/>
            <person name="Goldman G.H."/>
            <person name="Houbraken J."/>
            <person name="Oakley B."/>
            <person name="Pocsi I."/>
            <person name="Scazzocchio C."/>
            <person name="Seiboth B."/>
            <person name="vanKuyk P.A."/>
            <person name="Wortman J."/>
            <person name="Dyer P.S."/>
            <person name="Grigoriev I.V."/>
        </authorList>
    </citation>
    <scope>NUCLEOTIDE SEQUENCE [LARGE SCALE GENOMIC DNA]</scope>
    <source>
        <strain evidence="3">CBS 583.65</strain>
    </source>
</reference>
<accession>A0A1L9Q3P6</accession>
<protein>
    <submittedName>
        <fullName evidence="2">Uncharacterized protein</fullName>
    </submittedName>
</protein>
<keyword evidence="1" id="KW-0812">Transmembrane</keyword>
<name>A0A1L9Q3P6_ASPVE</name>
<sequence>MVAFGSDSVIMACAAVTQMIFVIGHKPPAKPLVAALVEAWRSPAETNQRTLLVPVPAASDARIAPDADGLPCRDQKVVVSAGLISCWLMLVAMAVQISDKRQQRRHLL</sequence>
<keyword evidence="1" id="KW-1133">Transmembrane helix</keyword>
<evidence type="ECO:0000313" key="3">
    <source>
        <dbReference type="Proteomes" id="UP000184073"/>
    </source>
</evidence>
<dbReference type="RefSeq" id="XP_040674128.1">
    <property type="nucleotide sequence ID" value="XM_040818656.1"/>
</dbReference>
<dbReference type="EMBL" id="KV878139">
    <property type="protein sequence ID" value="OJJ08366.1"/>
    <property type="molecule type" value="Genomic_DNA"/>
</dbReference>
<dbReference type="AlphaFoldDB" id="A0A1L9Q3P6"/>
<organism evidence="2 3">
    <name type="scientific">Aspergillus versicolor CBS 583.65</name>
    <dbReference type="NCBI Taxonomy" id="1036611"/>
    <lineage>
        <taxon>Eukaryota</taxon>
        <taxon>Fungi</taxon>
        <taxon>Dikarya</taxon>
        <taxon>Ascomycota</taxon>
        <taxon>Pezizomycotina</taxon>
        <taxon>Eurotiomycetes</taxon>
        <taxon>Eurotiomycetidae</taxon>
        <taxon>Eurotiales</taxon>
        <taxon>Aspergillaceae</taxon>
        <taxon>Aspergillus</taxon>
        <taxon>Aspergillus subgen. Nidulantes</taxon>
    </lineage>
</organism>
<evidence type="ECO:0000313" key="2">
    <source>
        <dbReference type="EMBL" id="OJJ08366.1"/>
    </source>
</evidence>
<keyword evidence="3" id="KW-1185">Reference proteome</keyword>
<dbReference type="VEuPathDB" id="FungiDB:ASPVEDRAFT_89591"/>
<feature type="transmembrane region" description="Helical" evidence="1">
    <location>
        <begin position="77"/>
        <end position="95"/>
    </location>
</feature>
<proteinExistence type="predicted"/>
<dbReference type="GeneID" id="63734167"/>
<dbReference type="Proteomes" id="UP000184073">
    <property type="component" value="Unassembled WGS sequence"/>
</dbReference>
<gene>
    <name evidence="2" type="ORF">ASPVEDRAFT_89591</name>
</gene>
<evidence type="ECO:0000256" key="1">
    <source>
        <dbReference type="SAM" id="Phobius"/>
    </source>
</evidence>
<dbReference type="OrthoDB" id="10333231at2759"/>